<dbReference type="PANTHER" id="PTHR12907:SF26">
    <property type="entry name" value="HIF PROLYL HYDROXYLASE, ISOFORM C"/>
    <property type="match status" value="1"/>
</dbReference>
<dbReference type="Pfam" id="PF13640">
    <property type="entry name" value="2OG-FeII_Oxy_3"/>
    <property type="match status" value="1"/>
</dbReference>
<dbReference type="InterPro" id="IPR005123">
    <property type="entry name" value="Oxoglu/Fe-dep_dioxygenase_dom"/>
</dbReference>
<name>A0A1I3TRK4_9GAMM</name>
<dbReference type="GO" id="GO:0031543">
    <property type="term" value="F:peptidyl-proline dioxygenase activity"/>
    <property type="evidence" value="ECO:0007669"/>
    <property type="project" value="TreeGrafter"/>
</dbReference>
<keyword evidence="3" id="KW-0847">Vitamin C</keyword>
<dbReference type="SMART" id="SM00702">
    <property type="entry name" value="P4Hc"/>
    <property type="match status" value="1"/>
</dbReference>
<evidence type="ECO:0000256" key="1">
    <source>
        <dbReference type="ARBA" id="ARBA00001961"/>
    </source>
</evidence>
<dbReference type="InterPro" id="IPR006620">
    <property type="entry name" value="Pro_4_hyd_alph"/>
</dbReference>
<comment type="cofactor">
    <cofactor evidence="1">
        <name>L-ascorbate</name>
        <dbReference type="ChEBI" id="CHEBI:38290"/>
    </cofactor>
</comment>
<dbReference type="PROSITE" id="PS51471">
    <property type="entry name" value="FE2OG_OXY"/>
    <property type="match status" value="1"/>
</dbReference>
<dbReference type="InterPro" id="IPR051559">
    <property type="entry name" value="HIF_prolyl_hydroxylases"/>
</dbReference>
<accession>A0A1I3TRK4</accession>
<evidence type="ECO:0000259" key="7">
    <source>
        <dbReference type="PROSITE" id="PS51471"/>
    </source>
</evidence>
<keyword evidence="6" id="KW-0408">Iron</keyword>
<evidence type="ECO:0000256" key="3">
    <source>
        <dbReference type="ARBA" id="ARBA00022896"/>
    </source>
</evidence>
<keyword evidence="4" id="KW-0223">Dioxygenase</keyword>
<evidence type="ECO:0000256" key="4">
    <source>
        <dbReference type="ARBA" id="ARBA00022964"/>
    </source>
</evidence>
<keyword evidence="2" id="KW-0479">Metal-binding</keyword>
<protein>
    <submittedName>
        <fullName evidence="8">SM-20-related protein</fullName>
    </submittedName>
</protein>
<evidence type="ECO:0000256" key="5">
    <source>
        <dbReference type="ARBA" id="ARBA00023002"/>
    </source>
</evidence>
<dbReference type="RefSeq" id="WP_227663538.1">
    <property type="nucleotide sequence ID" value="NZ_BMYN01000004.1"/>
</dbReference>
<dbReference type="GO" id="GO:0008198">
    <property type="term" value="F:ferrous iron binding"/>
    <property type="evidence" value="ECO:0007669"/>
    <property type="project" value="TreeGrafter"/>
</dbReference>
<dbReference type="Proteomes" id="UP000199445">
    <property type="component" value="Unassembled WGS sequence"/>
</dbReference>
<dbReference type="EMBL" id="FOSC01000005">
    <property type="protein sequence ID" value="SFJ73894.1"/>
    <property type="molecule type" value="Genomic_DNA"/>
</dbReference>
<dbReference type="PANTHER" id="PTHR12907">
    <property type="entry name" value="EGL NINE HOMOLOG-RELATED"/>
    <property type="match status" value="1"/>
</dbReference>
<dbReference type="GO" id="GO:0031418">
    <property type="term" value="F:L-ascorbic acid binding"/>
    <property type="evidence" value="ECO:0007669"/>
    <property type="project" value="UniProtKB-KW"/>
</dbReference>
<dbReference type="GO" id="GO:0071456">
    <property type="term" value="P:cellular response to hypoxia"/>
    <property type="evidence" value="ECO:0007669"/>
    <property type="project" value="TreeGrafter"/>
</dbReference>
<gene>
    <name evidence="8" type="ORF">SAMN05216429_105147</name>
</gene>
<keyword evidence="9" id="KW-1185">Reference proteome</keyword>
<evidence type="ECO:0000256" key="2">
    <source>
        <dbReference type="ARBA" id="ARBA00022723"/>
    </source>
</evidence>
<proteinExistence type="predicted"/>
<organism evidence="8 9">
    <name type="scientific">Marinobacter persicus</name>
    <dbReference type="NCBI Taxonomy" id="930118"/>
    <lineage>
        <taxon>Bacteria</taxon>
        <taxon>Pseudomonadati</taxon>
        <taxon>Pseudomonadota</taxon>
        <taxon>Gammaproteobacteria</taxon>
        <taxon>Pseudomonadales</taxon>
        <taxon>Marinobacteraceae</taxon>
        <taxon>Marinobacter</taxon>
    </lineage>
</organism>
<keyword evidence="5" id="KW-0560">Oxidoreductase</keyword>
<evidence type="ECO:0000313" key="9">
    <source>
        <dbReference type="Proteomes" id="UP000199445"/>
    </source>
</evidence>
<evidence type="ECO:0000313" key="8">
    <source>
        <dbReference type="EMBL" id="SFJ73894.1"/>
    </source>
</evidence>
<evidence type="ECO:0000256" key="6">
    <source>
        <dbReference type="ARBA" id="ARBA00023004"/>
    </source>
</evidence>
<dbReference type="AlphaFoldDB" id="A0A1I3TRK4"/>
<reference evidence="8 9" key="1">
    <citation type="submission" date="2016-10" db="EMBL/GenBank/DDBJ databases">
        <authorList>
            <person name="de Groot N.N."/>
        </authorList>
    </citation>
    <scope>NUCLEOTIDE SEQUENCE [LARGE SCALE GENOMIC DNA]</scope>
    <source>
        <strain evidence="8 9">IBRC-M 10445</strain>
    </source>
</reference>
<feature type="domain" description="Fe2OG dioxygenase" evidence="7">
    <location>
        <begin position="130"/>
        <end position="246"/>
    </location>
</feature>
<dbReference type="Gene3D" id="2.60.120.620">
    <property type="entry name" value="q2cbj1_9rhob like domain"/>
    <property type="match status" value="1"/>
</dbReference>
<sequence length="253" mass="27956">MQSNNAKAVIVPLPDPLLASASEQLDRAAGTGAGVSGPSGAATMPLAEEWLDSLAEGLGEKGWLELDLNDYLPAGLLPALANEVAILHQTEAMARAGIGRGTDLVKDRSVRRDRIAWLEGFTEAQAMLFTFLDALRDGLNRRLFLNLKRFEAHYATYQPGDFYKRHLDSFRGRASRVVSLVLYLNENWGLEDGGELRVFDSQDHQQAVGMVRPTAGRAVLFLSEEVPHEVLPANRTRFSIACWFRQDEVPLPL</sequence>
<dbReference type="InterPro" id="IPR044862">
    <property type="entry name" value="Pro_4_hyd_alph_FE2OG_OXY"/>
</dbReference>